<gene>
    <name evidence="1" type="ORF">OM944_08095</name>
</gene>
<organism evidence="1 2">
    <name type="scientific">Algoriphagus halophytocola</name>
    <dbReference type="NCBI Taxonomy" id="2991499"/>
    <lineage>
        <taxon>Bacteria</taxon>
        <taxon>Pseudomonadati</taxon>
        <taxon>Bacteroidota</taxon>
        <taxon>Cytophagia</taxon>
        <taxon>Cytophagales</taxon>
        <taxon>Cyclobacteriaceae</taxon>
        <taxon>Algoriphagus</taxon>
    </lineage>
</organism>
<sequence>MLKSHFIFSFLLLAFIFAKVIGESIVPFADEHFAIKVNDPELTGPDKLCNIYGSVIGVFSGGGDSATDIYKWTILAPDGSELFTRPAGSFPTIDYTFELLGVHKVLLEVSRGGKSIASLEQEVAIIAGPELTLADSYKICEGNPLELQAISPSSTNFSNYIFEWTNESGDILGTQNTLTVDTPGKYKVQFYTPDVNLNPICDTELNTEVEVLSSLSITQTSDIVCKGSAIEFEANTSSRGLWLLTAPGETEPKVVGTFPELALYPEDDFTGHGEYQLEYVIENPSNPSCSPSATTDFTYQEEPLISLESATAASACFVSDGGLELLAVTDLDQVTVGGLGISFGPYLAGETISIPGLESGAYTIYLSWNGCQNSIGTVVPLITEPAELEFTVSDIISETCTPNGKINGFAEINMSNGPTTGSYRVLTQKGQELLRNDIPAENPFKIELAGGKYYFELLNEDSCNLPRREILEIPGKAQTKFSIPQELTICGTYELLPETDENLQFTLTDPLGNSSTQATGELFSITEAGEYTLVGILPDQDDICPSEQKITISTTDPIPFDPVLKSEDCVIGNRVYTADIQGIDPGLADFYWRNQNGDIIGTGQELFLAPTSVGTFSLEVQPTGSEACPITPKEFIVEPPVLFVDVSIESTKLCEFGPEAIVELSTTSPEAVTDIRWRRFDEEGVIVELPEFDDQTSITTRIGGTYEASVYSIKPEINKNCELGRTTFQLDLTPDKVSFDIPDQLTICDYYELTPSTTQNLNFEISTPSGEILTRSSGEVVTIDQAGVYTFLAFDQNSPTPFCPEQKELLVNIFPEVLFEPELFQEECDGTKTFQAKVENYVLEEVEISWKNASGDEIGTDEFLTISAPGDYSLEVQPSGAIPCHISAKPFTVLPPVLEIEVNLIAEPLCPDAPSALMKVATDFDEVERIEWWFTAIDGSESQLVNETNNREILAINEGTYEVRVFNQIPCLLGYDNALVLRSTDTVRPELNDSYQVCPKYEIGPLLDPGNFASYEWYFGEQLVSTSPTFKPLQVGNYQLIVYSSEGCVYEKTFTTTEECELRVSYPNAIQPRTPDKGFLIYTNYLVDELEVIILNKWGQTIFQCAETDLISEEFTCVWDGTYNGSPIQNDTYAVRVNFKNYEKNISKSEFGSVIVIQ</sequence>
<proteinExistence type="predicted"/>
<dbReference type="RefSeq" id="WP_264811163.1">
    <property type="nucleotide sequence ID" value="NZ_CP110226.1"/>
</dbReference>
<keyword evidence="2" id="KW-1185">Reference proteome</keyword>
<reference evidence="1" key="1">
    <citation type="submission" date="2022-10" db="EMBL/GenBank/DDBJ databases">
        <title>Algoriphagus sp. a novel bacteria isolate from halophytes salicornia europaea.</title>
        <authorList>
            <person name="Peng Y."/>
            <person name="Jiang L."/>
            <person name="Lee J."/>
        </authorList>
    </citation>
    <scope>NUCLEOTIDE SEQUENCE</scope>
    <source>
        <strain evidence="1">TR-M5</strain>
    </source>
</reference>
<evidence type="ECO:0008006" key="3">
    <source>
        <dbReference type="Google" id="ProtNLM"/>
    </source>
</evidence>
<evidence type="ECO:0000313" key="2">
    <source>
        <dbReference type="Proteomes" id="UP001163156"/>
    </source>
</evidence>
<dbReference type="EMBL" id="CP110226">
    <property type="protein sequence ID" value="UZD24451.1"/>
    <property type="molecule type" value="Genomic_DNA"/>
</dbReference>
<dbReference type="Proteomes" id="UP001163156">
    <property type="component" value="Chromosome"/>
</dbReference>
<name>A0ABY6MP24_9BACT</name>
<protein>
    <recommendedName>
        <fullName evidence="3">Ig-like domain-containing protein</fullName>
    </recommendedName>
</protein>
<dbReference type="CDD" id="cd00146">
    <property type="entry name" value="PKD"/>
    <property type="match status" value="1"/>
</dbReference>
<evidence type="ECO:0000313" key="1">
    <source>
        <dbReference type="EMBL" id="UZD24451.1"/>
    </source>
</evidence>
<accession>A0ABY6MP24</accession>